<reference evidence="2 3" key="1">
    <citation type="submission" date="2020-07" db="EMBL/GenBank/DDBJ databases">
        <title>Genomic Encyclopedia of Type Strains, Phase IV (KMG-IV): sequencing the most valuable type-strain genomes for metagenomic binning, comparative biology and taxonomic classification.</title>
        <authorList>
            <person name="Goeker M."/>
        </authorList>
    </citation>
    <scope>NUCLEOTIDE SEQUENCE [LARGE SCALE GENOMIC DNA]</scope>
    <source>
        <strain evidence="2 3">DSM 45533</strain>
    </source>
</reference>
<dbReference type="Proteomes" id="UP000530928">
    <property type="component" value="Unassembled WGS sequence"/>
</dbReference>
<dbReference type="Gene3D" id="3.40.50.150">
    <property type="entry name" value="Vaccinia Virus protein VP39"/>
    <property type="match status" value="1"/>
</dbReference>
<dbReference type="GO" id="GO:0032259">
    <property type="term" value="P:methylation"/>
    <property type="evidence" value="ECO:0007669"/>
    <property type="project" value="UniProtKB-KW"/>
</dbReference>
<dbReference type="AlphaFoldDB" id="A0A7W0HPM1"/>
<keyword evidence="3" id="KW-1185">Reference proteome</keyword>
<dbReference type="InterPro" id="IPR041698">
    <property type="entry name" value="Methyltransf_25"/>
</dbReference>
<accession>A0A7W0HPM1</accession>
<organism evidence="2 3">
    <name type="scientific">Nonomuraea soli</name>
    <dbReference type="NCBI Taxonomy" id="1032476"/>
    <lineage>
        <taxon>Bacteria</taxon>
        <taxon>Bacillati</taxon>
        <taxon>Actinomycetota</taxon>
        <taxon>Actinomycetes</taxon>
        <taxon>Streptosporangiales</taxon>
        <taxon>Streptosporangiaceae</taxon>
        <taxon>Nonomuraea</taxon>
    </lineage>
</organism>
<evidence type="ECO:0000313" key="2">
    <source>
        <dbReference type="EMBL" id="MBA2891025.1"/>
    </source>
</evidence>
<proteinExistence type="predicted"/>
<feature type="domain" description="Methyltransferase" evidence="1">
    <location>
        <begin position="22"/>
        <end position="112"/>
    </location>
</feature>
<dbReference type="RefSeq" id="WP_181609784.1">
    <property type="nucleotide sequence ID" value="NZ_BAABAM010000012.1"/>
</dbReference>
<dbReference type="InterPro" id="IPR029063">
    <property type="entry name" value="SAM-dependent_MTases_sf"/>
</dbReference>
<dbReference type="EMBL" id="JACDUR010000002">
    <property type="protein sequence ID" value="MBA2891025.1"/>
    <property type="molecule type" value="Genomic_DNA"/>
</dbReference>
<dbReference type="SUPFAM" id="SSF53335">
    <property type="entry name" value="S-adenosyl-L-methionine-dependent methyltransferases"/>
    <property type="match status" value="1"/>
</dbReference>
<name>A0A7W0HPM1_9ACTN</name>
<keyword evidence="2" id="KW-0489">Methyltransferase</keyword>
<comment type="caution">
    <text evidence="2">The sequence shown here is derived from an EMBL/GenBank/DDBJ whole genome shotgun (WGS) entry which is preliminary data.</text>
</comment>
<dbReference type="CDD" id="cd02440">
    <property type="entry name" value="AdoMet_MTases"/>
    <property type="match status" value="1"/>
</dbReference>
<gene>
    <name evidence="2" type="ORF">HNR30_002366</name>
</gene>
<evidence type="ECO:0000313" key="3">
    <source>
        <dbReference type="Proteomes" id="UP000530928"/>
    </source>
</evidence>
<evidence type="ECO:0000259" key="1">
    <source>
        <dbReference type="Pfam" id="PF13649"/>
    </source>
</evidence>
<dbReference type="Pfam" id="PF13649">
    <property type="entry name" value="Methyltransf_25"/>
    <property type="match status" value="1"/>
</dbReference>
<keyword evidence="2" id="KW-0808">Transferase</keyword>
<sequence>MAVPRRLEWAVELLDVRPGDRILEIGAGGGVAAELICGRLDGGSYTGIDRSVTQIERARGRVPGARWEAVAIEDFHSGERFTKVLAVNVNLFWTRSPAHELELIAGVLEPGGELVLVYDSPGGAGPAAQRVARAVGEHGFEAAVVSAQGLAAVRARLRGAGRPGS</sequence>
<protein>
    <submittedName>
        <fullName evidence="2">Trans-aconitate methyltransferase</fullName>
    </submittedName>
</protein>
<dbReference type="GO" id="GO:0008168">
    <property type="term" value="F:methyltransferase activity"/>
    <property type="evidence" value="ECO:0007669"/>
    <property type="project" value="UniProtKB-KW"/>
</dbReference>